<keyword evidence="9" id="KW-0472">Membrane</keyword>
<dbReference type="InterPro" id="IPR050107">
    <property type="entry name" value="ABC_carbohydrate_import_ATPase"/>
</dbReference>
<dbReference type="GO" id="GO:0005524">
    <property type="term" value="F:ATP binding"/>
    <property type="evidence" value="ECO:0007669"/>
    <property type="project" value="UniProtKB-KW"/>
</dbReference>
<dbReference type="EMBL" id="NWQG01000003">
    <property type="protein sequence ID" value="PDQ22968.1"/>
    <property type="molecule type" value="Genomic_DNA"/>
</dbReference>
<reference evidence="11 12" key="1">
    <citation type="submission" date="2017-09" db="EMBL/GenBank/DDBJ databases">
        <title>Mesorhizobum sanjuanii sp. nov. isolated from nodules of Lotus tenuis in saline-alkaline lowlands of Flooding Pampa.</title>
        <authorList>
            <person name="Sannazzaro A.I."/>
            <person name="Torres Tejerizo G.A."/>
            <person name="Fontana F."/>
            <person name="Cumpa Velazquez L.M."/>
            <person name="Hansen L."/>
            <person name="Pistorio M."/>
            <person name="Estrella M.J."/>
        </authorList>
    </citation>
    <scope>NUCLEOTIDE SEQUENCE [LARGE SCALE GENOMIC DNA]</scope>
    <source>
        <strain evidence="11 12">BSA136</strain>
    </source>
</reference>
<evidence type="ECO:0000256" key="1">
    <source>
        <dbReference type="ARBA" id="ARBA00005417"/>
    </source>
</evidence>
<evidence type="ECO:0000313" key="12">
    <source>
        <dbReference type="Proteomes" id="UP000219182"/>
    </source>
</evidence>
<dbReference type="PROSITE" id="PS50893">
    <property type="entry name" value="ABC_TRANSPORTER_2"/>
    <property type="match status" value="2"/>
</dbReference>
<evidence type="ECO:0000313" key="11">
    <source>
        <dbReference type="EMBL" id="PDQ22968.1"/>
    </source>
</evidence>
<dbReference type="InterPro" id="IPR017871">
    <property type="entry name" value="ABC_transporter-like_CS"/>
</dbReference>
<dbReference type="Pfam" id="PF00005">
    <property type="entry name" value="ABC_tran"/>
    <property type="match status" value="2"/>
</dbReference>
<feature type="domain" description="ABC transporter" evidence="10">
    <location>
        <begin position="11"/>
        <end position="247"/>
    </location>
</feature>
<keyword evidence="7" id="KW-0067">ATP-binding</keyword>
<keyword evidence="8" id="KW-1278">Translocase</keyword>
<dbReference type="InterPro" id="IPR003593">
    <property type="entry name" value="AAA+_ATPase"/>
</dbReference>
<keyword evidence="4" id="KW-0762">Sugar transport</keyword>
<keyword evidence="5" id="KW-0677">Repeat</keyword>
<keyword evidence="12" id="KW-1185">Reference proteome</keyword>
<evidence type="ECO:0000256" key="4">
    <source>
        <dbReference type="ARBA" id="ARBA00022597"/>
    </source>
</evidence>
<accession>A0A2A6FND1</accession>
<evidence type="ECO:0000256" key="8">
    <source>
        <dbReference type="ARBA" id="ARBA00022967"/>
    </source>
</evidence>
<dbReference type="Gene3D" id="3.40.50.300">
    <property type="entry name" value="P-loop containing nucleotide triphosphate hydrolases"/>
    <property type="match status" value="2"/>
</dbReference>
<evidence type="ECO:0000256" key="6">
    <source>
        <dbReference type="ARBA" id="ARBA00022741"/>
    </source>
</evidence>
<organism evidence="11 12">
    <name type="scientific">Mesorhizobium sanjuanii</name>
    <dbReference type="NCBI Taxonomy" id="2037900"/>
    <lineage>
        <taxon>Bacteria</taxon>
        <taxon>Pseudomonadati</taxon>
        <taxon>Pseudomonadota</taxon>
        <taxon>Alphaproteobacteria</taxon>
        <taxon>Hyphomicrobiales</taxon>
        <taxon>Phyllobacteriaceae</taxon>
        <taxon>Mesorhizobium</taxon>
    </lineage>
</organism>
<dbReference type="PROSITE" id="PS00211">
    <property type="entry name" value="ABC_TRANSPORTER_1"/>
    <property type="match status" value="1"/>
</dbReference>
<dbReference type="InterPro" id="IPR003439">
    <property type="entry name" value="ABC_transporter-like_ATP-bd"/>
</dbReference>
<evidence type="ECO:0000256" key="2">
    <source>
        <dbReference type="ARBA" id="ARBA00022448"/>
    </source>
</evidence>
<dbReference type="SUPFAM" id="SSF52540">
    <property type="entry name" value="P-loop containing nucleoside triphosphate hydrolases"/>
    <property type="match status" value="2"/>
</dbReference>
<dbReference type="RefSeq" id="WP_097571477.1">
    <property type="nucleotide sequence ID" value="NZ_NWQG01000003.1"/>
</dbReference>
<protein>
    <submittedName>
        <fullName evidence="11">ABC transporter</fullName>
    </submittedName>
</protein>
<dbReference type="SMART" id="SM00382">
    <property type="entry name" value="AAA"/>
    <property type="match status" value="2"/>
</dbReference>
<keyword evidence="3" id="KW-1003">Cell membrane</keyword>
<dbReference type="Proteomes" id="UP000219182">
    <property type="component" value="Unassembled WGS sequence"/>
</dbReference>
<evidence type="ECO:0000256" key="7">
    <source>
        <dbReference type="ARBA" id="ARBA00022840"/>
    </source>
</evidence>
<evidence type="ECO:0000256" key="3">
    <source>
        <dbReference type="ARBA" id="ARBA00022475"/>
    </source>
</evidence>
<dbReference type="AlphaFoldDB" id="A0A2A6FND1"/>
<name>A0A2A6FND1_9HYPH</name>
<sequence length="515" mass="55088">MPPAASAGPWMRIRGLTKSFAGEVALDHADLDIEQGKVHGLVGANGAGKSTLIRCLAGVTVADEGSVTIAGEDLQKGSPRASEQAGLAFIHQELNLIPHFNALQNMLLGAPKVTRFGIIDWQRSGVAARAAAERVGIRFPLETKVSELSVAQRWLVMISKALVGEASMIAMDEPTASLSGPESEQLFAIIRDLSAQGVAILYVSHRLEEVLQLCDRITVLRDGRIVDGAERGALNKKGLVRAIIGHDIRPPDARTRFAADRSRQPIFSVRDIAWKSAVKGVSFDLYKGEVLALGGLVGAGRTELAHLVAGAARPDAGHFELDGKRLDIANEAEAVRASIALVPEERRSQGVMLQQSVGFNINISTLKKLRAIPGLPFVSDTKARRQANSLIAQLGIKTPSVDARIGGLSGGNQQKALIARWLNAGTRLLILDEPSRGVDVGAREEIHDAIRTLARSGVGILVISSDVEELTLLADRVLVMREGRVTGELTGADITEARIIELSYHDPNDEEGDIA</sequence>
<dbReference type="InterPro" id="IPR027417">
    <property type="entry name" value="P-loop_NTPase"/>
</dbReference>
<evidence type="ECO:0000259" key="10">
    <source>
        <dbReference type="PROSITE" id="PS50893"/>
    </source>
</evidence>
<dbReference type="PANTHER" id="PTHR43790">
    <property type="entry name" value="CARBOHYDRATE TRANSPORT ATP-BINDING PROTEIN MG119-RELATED"/>
    <property type="match status" value="1"/>
</dbReference>
<dbReference type="PANTHER" id="PTHR43790:SF3">
    <property type="entry name" value="D-ALLOSE IMPORT ATP-BINDING PROTEIN ALSA-RELATED"/>
    <property type="match status" value="1"/>
</dbReference>
<feature type="domain" description="ABC transporter" evidence="10">
    <location>
        <begin position="248"/>
        <end position="507"/>
    </location>
</feature>
<evidence type="ECO:0000256" key="9">
    <source>
        <dbReference type="ARBA" id="ARBA00023136"/>
    </source>
</evidence>
<proteinExistence type="inferred from homology"/>
<dbReference type="CDD" id="cd03216">
    <property type="entry name" value="ABC_Carb_Monos_I"/>
    <property type="match status" value="1"/>
</dbReference>
<comment type="similarity">
    <text evidence="1">Belongs to the ABC transporter superfamily.</text>
</comment>
<gene>
    <name evidence="11" type="ORF">CN311_00480</name>
</gene>
<dbReference type="CDD" id="cd03215">
    <property type="entry name" value="ABC_Carb_Monos_II"/>
    <property type="match status" value="1"/>
</dbReference>
<keyword evidence="6" id="KW-0547">Nucleotide-binding</keyword>
<evidence type="ECO:0000256" key="5">
    <source>
        <dbReference type="ARBA" id="ARBA00022737"/>
    </source>
</evidence>
<comment type="caution">
    <text evidence="11">The sequence shown here is derived from an EMBL/GenBank/DDBJ whole genome shotgun (WGS) entry which is preliminary data.</text>
</comment>
<dbReference type="GO" id="GO:0016887">
    <property type="term" value="F:ATP hydrolysis activity"/>
    <property type="evidence" value="ECO:0007669"/>
    <property type="project" value="InterPro"/>
</dbReference>
<keyword evidence="2" id="KW-0813">Transport</keyword>